<name>W4G0D8_APHAT</name>
<feature type="compositionally biased region" description="Low complexity" evidence="1">
    <location>
        <begin position="121"/>
        <end position="145"/>
    </location>
</feature>
<evidence type="ECO:0000256" key="1">
    <source>
        <dbReference type="SAM" id="MobiDB-lite"/>
    </source>
</evidence>
<organism evidence="4">
    <name type="scientific">Aphanomyces astaci</name>
    <name type="common">Crayfish plague agent</name>
    <dbReference type="NCBI Taxonomy" id="112090"/>
    <lineage>
        <taxon>Eukaryota</taxon>
        <taxon>Sar</taxon>
        <taxon>Stramenopiles</taxon>
        <taxon>Oomycota</taxon>
        <taxon>Saprolegniomycetes</taxon>
        <taxon>Saprolegniales</taxon>
        <taxon>Verrucalvaceae</taxon>
        <taxon>Aphanomyces</taxon>
    </lineage>
</organism>
<feature type="signal peptide" evidence="3">
    <location>
        <begin position="1"/>
        <end position="16"/>
    </location>
</feature>
<dbReference type="RefSeq" id="XP_009837350.1">
    <property type="nucleotide sequence ID" value="XM_009839048.1"/>
</dbReference>
<reference evidence="4" key="1">
    <citation type="submission" date="2013-12" db="EMBL/GenBank/DDBJ databases">
        <title>The Genome Sequence of Aphanomyces astaci APO3.</title>
        <authorList>
            <consortium name="The Broad Institute Genomics Platform"/>
            <person name="Russ C."/>
            <person name="Tyler B."/>
            <person name="van West P."/>
            <person name="Dieguez-Uribeondo J."/>
            <person name="Young S.K."/>
            <person name="Zeng Q."/>
            <person name="Gargeya S."/>
            <person name="Fitzgerald M."/>
            <person name="Abouelleil A."/>
            <person name="Alvarado L."/>
            <person name="Chapman S.B."/>
            <person name="Gainer-Dewar J."/>
            <person name="Goldberg J."/>
            <person name="Griggs A."/>
            <person name="Gujja S."/>
            <person name="Hansen M."/>
            <person name="Howarth C."/>
            <person name="Imamovic A."/>
            <person name="Ireland A."/>
            <person name="Larimer J."/>
            <person name="McCowan C."/>
            <person name="Murphy C."/>
            <person name="Pearson M."/>
            <person name="Poon T.W."/>
            <person name="Priest M."/>
            <person name="Roberts A."/>
            <person name="Saif S."/>
            <person name="Shea T."/>
            <person name="Sykes S."/>
            <person name="Wortman J."/>
            <person name="Nusbaum C."/>
            <person name="Birren B."/>
        </authorList>
    </citation>
    <scope>NUCLEOTIDE SEQUENCE [LARGE SCALE GENOMIC DNA]</scope>
    <source>
        <strain evidence="4">APO3</strain>
    </source>
</reference>
<gene>
    <name evidence="4" type="ORF">H257_11963</name>
</gene>
<keyword evidence="2" id="KW-1133">Transmembrane helix</keyword>
<accession>W4G0D8</accession>
<dbReference type="AlphaFoldDB" id="W4G0D8"/>
<dbReference type="VEuPathDB" id="FungiDB:H257_11963"/>
<dbReference type="EMBL" id="KI913150">
    <property type="protein sequence ID" value="ETV73145.1"/>
    <property type="molecule type" value="Genomic_DNA"/>
</dbReference>
<dbReference type="OrthoDB" id="10572425at2759"/>
<proteinExistence type="predicted"/>
<keyword evidence="2" id="KW-0812">Transmembrane</keyword>
<keyword evidence="2" id="KW-0472">Membrane</keyword>
<feature type="region of interest" description="Disordered" evidence="1">
    <location>
        <begin position="100"/>
        <end position="146"/>
    </location>
</feature>
<evidence type="ECO:0000313" key="4">
    <source>
        <dbReference type="EMBL" id="ETV73145.1"/>
    </source>
</evidence>
<evidence type="ECO:0000256" key="3">
    <source>
        <dbReference type="SAM" id="SignalP"/>
    </source>
</evidence>
<feature type="compositionally biased region" description="Pro residues" evidence="1">
    <location>
        <begin position="109"/>
        <end position="120"/>
    </location>
</feature>
<keyword evidence="3" id="KW-0732">Signal</keyword>
<feature type="transmembrane region" description="Helical" evidence="2">
    <location>
        <begin position="213"/>
        <end position="232"/>
    </location>
</feature>
<sequence length="233" mass="24868">MAAPLAFVGFFGVATALPPCNSWDTAKLLPKVWPCGVAVGRPFSKSLWDFVRTDVQALCTKGPCVTLFKTLNDLQCSVDPSGRVVNANIRCDTTAWLTPTTTPITSNNPPTPQPPTPQPPRTTVRPTVTTTLPPLAVPTTTTTTTCKPSSFPGGTCSNQVALNTSTANKFTTEGPVNATTLLRRQFPSNDKTNYTQNLIKEDMMASHSPPVPMLSGGFVIVALVAHLLAAMIW</sequence>
<dbReference type="GeneID" id="20813959"/>
<feature type="chain" id="PRO_5004841920" evidence="3">
    <location>
        <begin position="17"/>
        <end position="233"/>
    </location>
</feature>
<evidence type="ECO:0000256" key="2">
    <source>
        <dbReference type="SAM" id="Phobius"/>
    </source>
</evidence>
<protein>
    <submittedName>
        <fullName evidence="4">Uncharacterized protein</fullName>
    </submittedName>
</protein>